<keyword evidence="3 5" id="KW-1133">Transmembrane helix</keyword>
<keyword evidence="2 5" id="KW-0812">Transmembrane</keyword>
<feature type="transmembrane region" description="Helical" evidence="5">
    <location>
        <begin position="29"/>
        <end position="48"/>
    </location>
</feature>
<comment type="subcellular location">
    <subcellularLocation>
        <location evidence="1">Membrane</location>
        <topology evidence="1">Multi-pass membrane protein</topology>
    </subcellularLocation>
</comment>
<dbReference type="InterPro" id="IPR050360">
    <property type="entry name" value="MFS_Sugar_Transporters"/>
</dbReference>
<keyword evidence="4 5" id="KW-0472">Membrane</keyword>
<evidence type="ECO:0000256" key="3">
    <source>
        <dbReference type="ARBA" id="ARBA00022989"/>
    </source>
</evidence>
<dbReference type="SUPFAM" id="SSF103473">
    <property type="entry name" value="MFS general substrate transporter"/>
    <property type="match status" value="1"/>
</dbReference>
<accession>A0AAV9JDB0</accession>
<dbReference type="AlphaFoldDB" id="A0AAV9JDB0"/>
<evidence type="ECO:0000256" key="5">
    <source>
        <dbReference type="SAM" id="Phobius"/>
    </source>
</evidence>
<proteinExistence type="predicted"/>
<dbReference type="GO" id="GO:0016020">
    <property type="term" value="C:membrane"/>
    <property type="evidence" value="ECO:0007669"/>
    <property type="project" value="UniProtKB-SubCell"/>
</dbReference>
<sequence>MTSPPAPWSTSWHSGVAAPLFERFGGRNMMMVSTFIQLCRFIVTSMLLDYAQKPGYAGQQEVTEATISWFFIYYIGFGLGMLGIPWLYPTEINSLPMHTKGAAVATATDCLTNFVVVGIMPSGIQTLGWRFYIIFTVLNAAFLSIM</sequence>
<dbReference type="InterPro" id="IPR005828">
    <property type="entry name" value="MFS_sugar_transport-like"/>
</dbReference>
<dbReference type="Proteomes" id="UP001324427">
    <property type="component" value="Unassembled WGS sequence"/>
</dbReference>
<evidence type="ECO:0000256" key="4">
    <source>
        <dbReference type="ARBA" id="ARBA00023136"/>
    </source>
</evidence>
<feature type="transmembrane region" description="Helical" evidence="5">
    <location>
        <begin position="69"/>
        <end position="88"/>
    </location>
</feature>
<organism evidence="6 7">
    <name type="scientific">Oleoguttula mirabilis</name>
    <dbReference type="NCBI Taxonomy" id="1507867"/>
    <lineage>
        <taxon>Eukaryota</taxon>
        <taxon>Fungi</taxon>
        <taxon>Dikarya</taxon>
        <taxon>Ascomycota</taxon>
        <taxon>Pezizomycotina</taxon>
        <taxon>Dothideomycetes</taxon>
        <taxon>Dothideomycetidae</taxon>
        <taxon>Mycosphaerellales</taxon>
        <taxon>Teratosphaeriaceae</taxon>
        <taxon>Oleoguttula</taxon>
    </lineage>
</organism>
<evidence type="ECO:0008006" key="8">
    <source>
        <dbReference type="Google" id="ProtNLM"/>
    </source>
</evidence>
<name>A0AAV9JDB0_9PEZI</name>
<evidence type="ECO:0000313" key="7">
    <source>
        <dbReference type="Proteomes" id="UP001324427"/>
    </source>
</evidence>
<evidence type="ECO:0000256" key="1">
    <source>
        <dbReference type="ARBA" id="ARBA00004141"/>
    </source>
</evidence>
<dbReference type="EMBL" id="JAVFHQ010000035">
    <property type="protein sequence ID" value="KAK4543100.1"/>
    <property type="molecule type" value="Genomic_DNA"/>
</dbReference>
<dbReference type="Pfam" id="PF00083">
    <property type="entry name" value="Sugar_tr"/>
    <property type="match status" value="1"/>
</dbReference>
<dbReference type="GO" id="GO:0005351">
    <property type="term" value="F:carbohydrate:proton symporter activity"/>
    <property type="evidence" value="ECO:0007669"/>
    <property type="project" value="TreeGrafter"/>
</dbReference>
<evidence type="ECO:0000313" key="6">
    <source>
        <dbReference type="EMBL" id="KAK4543100.1"/>
    </source>
</evidence>
<feature type="transmembrane region" description="Helical" evidence="5">
    <location>
        <begin position="127"/>
        <end position="145"/>
    </location>
</feature>
<gene>
    <name evidence="6" type="ORF">LTR36_005877</name>
</gene>
<dbReference type="PANTHER" id="PTHR48022:SF26">
    <property type="entry name" value="MAJOR FACILITATOR SUPERFAMILY (MFS) PROFILE DOMAIN-CONTAINING PROTEIN-RELATED"/>
    <property type="match status" value="1"/>
</dbReference>
<dbReference type="InterPro" id="IPR036259">
    <property type="entry name" value="MFS_trans_sf"/>
</dbReference>
<evidence type="ECO:0000256" key="2">
    <source>
        <dbReference type="ARBA" id="ARBA00022692"/>
    </source>
</evidence>
<dbReference type="Gene3D" id="1.20.1250.20">
    <property type="entry name" value="MFS general substrate transporter like domains"/>
    <property type="match status" value="1"/>
</dbReference>
<comment type="caution">
    <text evidence="6">The sequence shown here is derived from an EMBL/GenBank/DDBJ whole genome shotgun (WGS) entry which is preliminary data.</text>
</comment>
<dbReference type="PANTHER" id="PTHR48022">
    <property type="entry name" value="PLASTIDIC GLUCOSE TRANSPORTER 4"/>
    <property type="match status" value="1"/>
</dbReference>
<protein>
    <recommendedName>
        <fullName evidence="8">Major facilitator superfamily (MFS) profile domain-containing protein</fullName>
    </recommendedName>
</protein>
<reference evidence="6 7" key="1">
    <citation type="submission" date="2021-11" db="EMBL/GenBank/DDBJ databases">
        <title>Black yeast isolated from Biological Soil Crust.</title>
        <authorList>
            <person name="Kurbessoian T."/>
        </authorList>
    </citation>
    <scope>NUCLEOTIDE SEQUENCE [LARGE SCALE GENOMIC DNA]</scope>
    <source>
        <strain evidence="6 7">CCFEE 5522</strain>
    </source>
</reference>
<keyword evidence="7" id="KW-1185">Reference proteome</keyword>